<dbReference type="STRING" id="694429.Pyrfu_1966"/>
<organism evidence="2 3">
    <name type="scientific">Pyrolobus fumarii (strain DSM 11204 / 1A)</name>
    <dbReference type="NCBI Taxonomy" id="694429"/>
    <lineage>
        <taxon>Archaea</taxon>
        <taxon>Thermoproteota</taxon>
        <taxon>Thermoprotei</taxon>
        <taxon>Desulfurococcales</taxon>
        <taxon>Pyrodictiaceae</taxon>
        <taxon>Pyrolobus</taxon>
    </lineage>
</organism>
<name>G0EDL5_PYRF1</name>
<dbReference type="RefSeq" id="WP_014027496.1">
    <property type="nucleotide sequence ID" value="NC_015931.1"/>
</dbReference>
<accession>G0EDL5</accession>
<proteinExistence type="predicted"/>
<dbReference type="KEGG" id="pfm:Pyrfu_1966"/>
<dbReference type="GeneID" id="11138306"/>
<dbReference type="AlphaFoldDB" id="G0EDL5"/>
<evidence type="ECO:0000256" key="1">
    <source>
        <dbReference type="SAM" id="Coils"/>
    </source>
</evidence>
<evidence type="ECO:0000313" key="2">
    <source>
        <dbReference type="EMBL" id="AEM39819.1"/>
    </source>
</evidence>
<evidence type="ECO:0000313" key="3">
    <source>
        <dbReference type="Proteomes" id="UP000001037"/>
    </source>
</evidence>
<dbReference type="HOGENOM" id="CLU_1140603_0_0_2"/>
<sequence>MTAKRLARRTATLDEFLAAAREAARRVREQQVDLEALISRLAEEAAKRAAAMVVERLERSLERSIHEQTEVVKSIERIVRSVVSDAVATALQPINKRLDELAMEVRTLRSTVERLESRGVGERRSEERRLPPWARKLAKMLEDRPFIRLHELGIDIYQVKGEPSVLRELDAVLVETMNGVYLVKRSEWTKLLEKLESVKSRDEEEAVRIAGPLAEIVAALLRDNLLYYNNGWRVLPDAFLNPE</sequence>
<dbReference type="eggNOG" id="arCOG01531">
    <property type="taxonomic scope" value="Archaea"/>
</dbReference>
<dbReference type="InParanoid" id="G0EDL5"/>
<reference evidence="2 3" key="1">
    <citation type="journal article" date="2011" name="Stand. Genomic Sci.">
        <title>Complete genome sequence of the hyperthermophilic chemolithoautotroph Pyrolobus fumarii type strain (1A).</title>
        <authorList>
            <person name="Anderson I."/>
            <person name="Goker M."/>
            <person name="Nolan M."/>
            <person name="Lucas S."/>
            <person name="Hammon N."/>
            <person name="Deshpande S."/>
            <person name="Cheng J.F."/>
            <person name="Tapia R."/>
            <person name="Han C."/>
            <person name="Goodwin L."/>
            <person name="Pitluck S."/>
            <person name="Huntemann M."/>
            <person name="Liolios K."/>
            <person name="Ivanova N."/>
            <person name="Pagani I."/>
            <person name="Mavromatis K."/>
            <person name="Ovchinikova G."/>
            <person name="Pati A."/>
            <person name="Chen A."/>
            <person name="Palaniappan K."/>
            <person name="Land M."/>
            <person name="Hauser L."/>
            <person name="Brambilla E.M."/>
            <person name="Huber H."/>
            <person name="Yasawong M."/>
            <person name="Rohde M."/>
            <person name="Spring S."/>
            <person name="Abt B."/>
            <person name="Sikorski J."/>
            <person name="Wirth R."/>
            <person name="Detter J.C."/>
            <person name="Woyke T."/>
            <person name="Bristow J."/>
            <person name="Eisen J.A."/>
            <person name="Markowitz V."/>
            <person name="Hugenholtz P."/>
            <person name="Kyrpides N.C."/>
            <person name="Klenk H.P."/>
            <person name="Lapidus A."/>
        </authorList>
    </citation>
    <scope>NUCLEOTIDE SEQUENCE [LARGE SCALE GENOMIC DNA]</scope>
    <source>
        <strain evidence="3">DSM 11204 / 1A</strain>
    </source>
</reference>
<feature type="coiled-coil region" evidence="1">
    <location>
        <begin position="17"/>
        <end position="44"/>
    </location>
</feature>
<protein>
    <submittedName>
        <fullName evidence="2">Uncharacterized protein</fullName>
    </submittedName>
</protein>
<keyword evidence="3" id="KW-1185">Reference proteome</keyword>
<dbReference type="Proteomes" id="UP000001037">
    <property type="component" value="Chromosome"/>
</dbReference>
<keyword evidence="1" id="KW-0175">Coiled coil</keyword>
<dbReference type="EMBL" id="CP002838">
    <property type="protein sequence ID" value="AEM39819.1"/>
    <property type="molecule type" value="Genomic_DNA"/>
</dbReference>
<gene>
    <name evidence="2" type="ordered locus">Pyrfu_1966</name>
</gene>